<feature type="chain" id="PRO_5012928293" evidence="1">
    <location>
        <begin position="22"/>
        <end position="301"/>
    </location>
</feature>
<gene>
    <name evidence="2" type="ORF">BEE62_06860</name>
</gene>
<proteinExistence type="predicted"/>
<dbReference type="EMBL" id="MPKY01000001">
    <property type="protein sequence ID" value="OJS99833.1"/>
    <property type="molecule type" value="Genomic_DNA"/>
</dbReference>
<evidence type="ECO:0000313" key="3">
    <source>
        <dbReference type="Proteomes" id="UP000183986"/>
    </source>
</evidence>
<dbReference type="OrthoDB" id="9948885at2"/>
<evidence type="ECO:0000256" key="1">
    <source>
        <dbReference type="SAM" id="SignalP"/>
    </source>
</evidence>
<protein>
    <submittedName>
        <fullName evidence="2">Uncharacterized protein</fullName>
    </submittedName>
</protein>
<name>A0A1M2UWU7_MARNT</name>
<dbReference type="Proteomes" id="UP000183986">
    <property type="component" value="Unassembled WGS sequence"/>
</dbReference>
<keyword evidence="1" id="KW-0732">Signal</keyword>
<dbReference type="PROSITE" id="PS51257">
    <property type="entry name" value="PROKAR_LIPOPROTEIN"/>
    <property type="match status" value="1"/>
</dbReference>
<keyword evidence="3" id="KW-1185">Reference proteome</keyword>
<evidence type="ECO:0000313" key="2">
    <source>
        <dbReference type="EMBL" id="OJS99833.1"/>
    </source>
</evidence>
<sequence>MKATTNCLISIVVMLSLTACGGSGGSGDHGSDQSARGVQSSNGLVRLDRAFFIGPETQAVALTGVFERPESITVASSGAAISLASFEQNRVFLRLPEVDRPVNAAVTLEFRYPGQNAEITVNVAIENASAADLEQQVTHTLTSRDAIMALSQDAALYNFFLQLAYLQDELSHQELVDQLAAFKPQTGPWAFDANFALDNLVQIQEQYRQGLISEHVLQQELAYAERMIANHGVYGRDMLRDIGNLIEPIAPGGFVSGVLEYVASAGLYSRILSSDRYVIASNGSIALRPEYASLAALVQFN</sequence>
<feature type="signal peptide" evidence="1">
    <location>
        <begin position="1"/>
        <end position="21"/>
    </location>
</feature>
<dbReference type="RefSeq" id="WP_072676801.1">
    <property type="nucleotide sequence ID" value="NZ_MPKY01000001.1"/>
</dbReference>
<reference evidence="2" key="1">
    <citation type="submission" date="2016-11" db="EMBL/GenBank/DDBJ databases">
        <title>Draft Genome Sequence of Marinobacter hydrocarbonoclasticus strain STW2, a polyaromatic aromatic hydrocarbon degrading and denitrifying bacterium from rhizosphere of Seagrass Enhalus acodoides.</title>
        <authorList>
            <person name="Ling J."/>
            <person name="Dong J."/>
        </authorList>
    </citation>
    <scope>NUCLEOTIDE SEQUENCE [LARGE SCALE GENOMIC DNA]</scope>
    <source>
        <strain evidence="2">STW2</strain>
    </source>
</reference>
<comment type="caution">
    <text evidence="2">The sequence shown here is derived from an EMBL/GenBank/DDBJ whole genome shotgun (WGS) entry which is preliminary data.</text>
</comment>
<accession>A0A1M2UWU7</accession>
<organism evidence="2 3">
    <name type="scientific">Marinobacter nauticus</name>
    <name type="common">Marinobacter hydrocarbonoclasticus</name>
    <name type="synonym">Marinobacter aquaeolei</name>
    <dbReference type="NCBI Taxonomy" id="2743"/>
    <lineage>
        <taxon>Bacteria</taxon>
        <taxon>Pseudomonadati</taxon>
        <taxon>Pseudomonadota</taxon>
        <taxon>Gammaproteobacteria</taxon>
        <taxon>Pseudomonadales</taxon>
        <taxon>Marinobacteraceae</taxon>
        <taxon>Marinobacter</taxon>
    </lineage>
</organism>
<dbReference type="AlphaFoldDB" id="A0A1M2UWU7"/>